<dbReference type="InterPro" id="IPR035513">
    <property type="entry name" value="Invertase/methylesterase_inhib"/>
</dbReference>
<dbReference type="GO" id="GO:0042545">
    <property type="term" value="P:cell wall modification"/>
    <property type="evidence" value="ECO:0007669"/>
    <property type="project" value="UniProtKB-UniRule"/>
</dbReference>
<dbReference type="InterPro" id="IPR000070">
    <property type="entry name" value="Pectinesterase_cat"/>
</dbReference>
<dbReference type="Pfam" id="PF01095">
    <property type="entry name" value="Pectinesterase"/>
    <property type="match status" value="1"/>
</dbReference>
<evidence type="ECO:0000256" key="3">
    <source>
        <dbReference type="ARBA" id="ARBA00007786"/>
    </source>
</evidence>
<dbReference type="Gene3D" id="2.160.20.10">
    <property type="entry name" value="Single-stranded right-handed beta-helix, Pectin lyase-like"/>
    <property type="match status" value="1"/>
</dbReference>
<dbReference type="Proteomes" id="UP000188268">
    <property type="component" value="Unassembled WGS sequence"/>
</dbReference>
<dbReference type="FunFam" id="1.20.140.40:FF:000001">
    <property type="entry name" value="Pectinesterase"/>
    <property type="match status" value="1"/>
</dbReference>
<feature type="domain" description="Pectinesterase inhibitor" evidence="7">
    <location>
        <begin position="38"/>
        <end position="188"/>
    </location>
</feature>
<comment type="subcellular location">
    <subcellularLocation>
        <location evidence="6">Secreted</location>
        <location evidence="6">Cell wall</location>
    </subcellularLocation>
</comment>
<evidence type="ECO:0000256" key="6">
    <source>
        <dbReference type="RuleBase" id="RU000589"/>
    </source>
</evidence>
<dbReference type="SUPFAM" id="SSF101148">
    <property type="entry name" value="Plant invertase/pectin methylesterase inhibitor"/>
    <property type="match status" value="1"/>
</dbReference>
<comment type="similarity">
    <text evidence="3">In the C-terminal section; belongs to the pectinesterase family.</text>
</comment>
<keyword evidence="6" id="KW-0961">Cell wall biogenesis/degradation</keyword>
<dbReference type="GO" id="GO:0004857">
    <property type="term" value="F:enzyme inhibitor activity"/>
    <property type="evidence" value="ECO:0007669"/>
    <property type="project" value="InterPro"/>
</dbReference>
<keyword evidence="5 6" id="KW-0063">Aspartyl esterase</keyword>
<evidence type="ECO:0000313" key="8">
    <source>
        <dbReference type="EMBL" id="OMO64112.1"/>
    </source>
</evidence>
<dbReference type="GO" id="GO:0030599">
    <property type="term" value="F:pectinesterase activity"/>
    <property type="evidence" value="ECO:0007669"/>
    <property type="project" value="UniProtKB-UniRule"/>
</dbReference>
<comment type="function">
    <text evidence="6">Acts in the modification of cell walls via demethylesterification of cell wall pectin.</text>
</comment>
<dbReference type="STRING" id="210143.A0A1R3H195"/>
<dbReference type="InterPro" id="IPR018040">
    <property type="entry name" value="Pectinesterase_Tyr_AS"/>
</dbReference>
<evidence type="ECO:0000256" key="1">
    <source>
        <dbReference type="ARBA" id="ARBA00005184"/>
    </source>
</evidence>
<dbReference type="InterPro" id="IPR011050">
    <property type="entry name" value="Pectin_lyase_fold/virulence"/>
</dbReference>
<feature type="signal peptide" evidence="6">
    <location>
        <begin position="1"/>
        <end position="21"/>
    </location>
</feature>
<evidence type="ECO:0000256" key="4">
    <source>
        <dbReference type="ARBA" id="ARBA00022801"/>
    </source>
</evidence>
<keyword evidence="6" id="KW-0732">Signal</keyword>
<keyword evidence="6" id="KW-0134">Cell wall</keyword>
<comment type="similarity">
    <text evidence="2">In the N-terminal section; belongs to the PMEI family.</text>
</comment>
<dbReference type="InterPro" id="IPR006501">
    <property type="entry name" value="Pectinesterase_inhib_dom"/>
</dbReference>
<reference evidence="8 9" key="1">
    <citation type="submission" date="2013-09" db="EMBL/GenBank/DDBJ databases">
        <title>Corchorus capsularis genome sequencing.</title>
        <authorList>
            <person name="Alam M."/>
            <person name="Haque M.S."/>
            <person name="Islam M.S."/>
            <person name="Emdad E.M."/>
            <person name="Islam M.M."/>
            <person name="Ahmed B."/>
            <person name="Halim A."/>
            <person name="Hossen Q.M.M."/>
            <person name="Hossain M.Z."/>
            <person name="Ahmed R."/>
            <person name="Khan M.M."/>
            <person name="Islam R."/>
            <person name="Rashid M.M."/>
            <person name="Khan S.A."/>
            <person name="Rahman M.S."/>
            <person name="Alam M."/>
        </authorList>
    </citation>
    <scope>NUCLEOTIDE SEQUENCE [LARGE SCALE GENOMIC DNA]</scope>
    <source>
        <strain evidence="9">cv. CVL-1</strain>
        <tissue evidence="8">Whole seedling</tissue>
    </source>
</reference>
<dbReference type="PANTHER" id="PTHR31707">
    <property type="entry name" value="PECTINESTERASE"/>
    <property type="match status" value="1"/>
</dbReference>
<dbReference type="EC" id="3.1.1.11" evidence="6"/>
<evidence type="ECO:0000256" key="5">
    <source>
        <dbReference type="ARBA" id="ARBA00023085"/>
    </source>
</evidence>
<dbReference type="EMBL" id="AWWV01012842">
    <property type="protein sequence ID" value="OMO64112.1"/>
    <property type="molecule type" value="Genomic_DNA"/>
</dbReference>
<dbReference type="AlphaFoldDB" id="A0A1R3H195"/>
<organism evidence="8 9">
    <name type="scientific">Corchorus capsularis</name>
    <name type="common">Jute</name>
    <dbReference type="NCBI Taxonomy" id="210143"/>
    <lineage>
        <taxon>Eukaryota</taxon>
        <taxon>Viridiplantae</taxon>
        <taxon>Streptophyta</taxon>
        <taxon>Embryophyta</taxon>
        <taxon>Tracheophyta</taxon>
        <taxon>Spermatophyta</taxon>
        <taxon>Magnoliopsida</taxon>
        <taxon>eudicotyledons</taxon>
        <taxon>Gunneridae</taxon>
        <taxon>Pentapetalae</taxon>
        <taxon>rosids</taxon>
        <taxon>malvids</taxon>
        <taxon>Malvales</taxon>
        <taxon>Malvaceae</taxon>
        <taxon>Grewioideae</taxon>
        <taxon>Apeibeae</taxon>
        <taxon>Corchorus</taxon>
    </lineage>
</organism>
<dbReference type="NCBIfam" id="TIGR01614">
    <property type="entry name" value="PME_inhib"/>
    <property type="match status" value="1"/>
</dbReference>
<dbReference type="InterPro" id="IPR012334">
    <property type="entry name" value="Pectin_lyas_fold"/>
</dbReference>
<dbReference type="UniPathway" id="UPA00545">
    <property type="reaction ID" value="UER00823"/>
</dbReference>
<dbReference type="CDD" id="cd15798">
    <property type="entry name" value="PMEI-like_3"/>
    <property type="match status" value="1"/>
</dbReference>
<dbReference type="OrthoDB" id="2019149at2759"/>
<comment type="pathway">
    <text evidence="1 6">Glycan metabolism; pectin degradation; 2-dehydro-3-deoxy-D-gluconate from pectin: step 1/5.</text>
</comment>
<keyword evidence="6" id="KW-0964">Secreted</keyword>
<dbReference type="OMA" id="ICASAYY"/>
<comment type="catalytic activity">
    <reaction evidence="6">
        <text>[(1-&gt;4)-alpha-D-galacturonosyl methyl ester](n) + n H2O = [(1-&gt;4)-alpha-D-galacturonosyl](n) + n methanol + n H(+)</text>
        <dbReference type="Rhea" id="RHEA:22380"/>
        <dbReference type="Rhea" id="RHEA-COMP:14570"/>
        <dbReference type="Rhea" id="RHEA-COMP:14573"/>
        <dbReference type="ChEBI" id="CHEBI:15377"/>
        <dbReference type="ChEBI" id="CHEBI:15378"/>
        <dbReference type="ChEBI" id="CHEBI:17790"/>
        <dbReference type="ChEBI" id="CHEBI:140522"/>
        <dbReference type="ChEBI" id="CHEBI:140523"/>
        <dbReference type="EC" id="3.1.1.11"/>
    </reaction>
</comment>
<keyword evidence="9" id="KW-1185">Reference proteome</keyword>
<sequence length="334" mass="36879">MKGKAAISGLSILLVVGVALGVVAVVHRSNNNNAPLTPHMKAVTDFCSSTDYKDSCHRTLGTVNTTDPKEFIAHAILASQDAVKKFFNYSDSLIVQASNNSRNKMALDDCKDMMDLAVQSLQASFSDVGDAQLHTLSDRINDIRTWLSAVISYQQSCLDGFEKNDAMRPMMENGVLDASQLTANALAIVTKLGDILSKLGLDFKIPTFKRRLLSSEYPEWFSASDRKLLGRIDNSRLKPNVIVAQDGSGQFKTIGEALAAAPKNNPNRHIIYVKAGIYDEYITIDKKTINILMYGDGPRKTIVTGHKNYVDGTSTWQTATFCKFQKPYMCRPLR</sequence>
<dbReference type="GO" id="GO:0045490">
    <property type="term" value="P:pectin catabolic process"/>
    <property type="evidence" value="ECO:0007669"/>
    <property type="project" value="UniProtKB-UniRule"/>
</dbReference>
<name>A0A1R3H195_COCAP</name>
<dbReference type="SUPFAM" id="SSF51126">
    <property type="entry name" value="Pectin lyase-like"/>
    <property type="match status" value="1"/>
</dbReference>
<dbReference type="SMART" id="SM00856">
    <property type="entry name" value="PMEI"/>
    <property type="match status" value="1"/>
</dbReference>
<dbReference type="Gramene" id="OMO64112">
    <property type="protein sequence ID" value="OMO64112"/>
    <property type="gene ID" value="CCACVL1_22045"/>
</dbReference>
<dbReference type="Pfam" id="PF04043">
    <property type="entry name" value="PMEI"/>
    <property type="match status" value="1"/>
</dbReference>
<keyword evidence="4 6" id="KW-0378">Hydrolase</keyword>
<feature type="chain" id="PRO_5011834335" description="Pectinesterase" evidence="6">
    <location>
        <begin position="22"/>
        <end position="334"/>
    </location>
</feature>
<protein>
    <recommendedName>
        <fullName evidence="6">Pectinesterase</fullName>
        <ecNumber evidence="6">3.1.1.11</ecNumber>
    </recommendedName>
</protein>
<gene>
    <name evidence="8" type="ORF">CCACVL1_22045</name>
</gene>
<dbReference type="PROSITE" id="PS00800">
    <property type="entry name" value="PECTINESTERASE_1"/>
    <property type="match status" value="1"/>
</dbReference>
<comment type="caution">
    <text evidence="8">The sequence shown here is derived from an EMBL/GenBank/DDBJ whole genome shotgun (WGS) entry which is preliminary data.</text>
</comment>
<evidence type="ECO:0000259" key="7">
    <source>
        <dbReference type="SMART" id="SM00856"/>
    </source>
</evidence>
<dbReference type="Gene3D" id="1.20.140.40">
    <property type="entry name" value="Invertase/pectin methylesterase inhibitor family protein"/>
    <property type="match status" value="1"/>
</dbReference>
<evidence type="ECO:0000256" key="2">
    <source>
        <dbReference type="ARBA" id="ARBA00006027"/>
    </source>
</evidence>
<evidence type="ECO:0000313" key="9">
    <source>
        <dbReference type="Proteomes" id="UP000188268"/>
    </source>
</evidence>
<proteinExistence type="inferred from homology"/>
<accession>A0A1R3H195</accession>